<reference evidence="2 3" key="1">
    <citation type="submission" date="2015-02" db="EMBL/GenBank/DDBJ databases">
        <title>Draft genome sequences of ten Microbacterium spp. with emphasis on heavy metal contaminated environments.</title>
        <authorList>
            <person name="Corretto E."/>
        </authorList>
    </citation>
    <scope>NUCLEOTIDE SEQUENCE [LARGE SCALE GENOMIC DNA]</scope>
    <source>
        <strain evidence="2 3">DSM 12966</strain>
    </source>
</reference>
<gene>
    <name evidence="2" type="ORF">RN50_01277</name>
</gene>
<evidence type="ECO:0000313" key="3">
    <source>
        <dbReference type="Proteomes" id="UP000033572"/>
    </source>
</evidence>
<name>A0A0F0KV26_9MICO</name>
<protein>
    <submittedName>
        <fullName evidence="2">Uncharacterized protein</fullName>
    </submittedName>
</protein>
<sequence length="256" mass="27212">MFAYSSRELGPSLLFIAAGLVVIALIAVFVVWRGKRRGSRTLVIDAALTVSGWWVTLSALSAIVFVIKIFATDWAEIASTPLWIPWPSDLACSDEFEVTGAVLQCGGGTIENITVRGASLGLRALAGAAQISSLAFATMPAAMIMVICFQTLRGRAFSQTVSRALTIGGIGVLAFGLASDIFGSIAATAGLREVFPPDSEWYPMTFQLSVTPLPFAGALGLIALAAVFRQGLRLEQEKLSLQQERDSLLKDTQGLV</sequence>
<dbReference type="AlphaFoldDB" id="A0A0F0KV26"/>
<feature type="transmembrane region" description="Helical" evidence="1">
    <location>
        <begin position="131"/>
        <end position="152"/>
    </location>
</feature>
<feature type="transmembrane region" description="Helical" evidence="1">
    <location>
        <begin position="164"/>
        <end position="186"/>
    </location>
</feature>
<dbReference type="RefSeq" id="WP_045253664.1">
    <property type="nucleotide sequence ID" value="NZ_CP031425.1"/>
</dbReference>
<proteinExistence type="predicted"/>
<keyword evidence="1" id="KW-0472">Membrane</keyword>
<dbReference type="PATRIC" id="fig|104336.4.peg.1311"/>
<dbReference type="EMBL" id="JYIU01000037">
    <property type="protein sequence ID" value="KJL23106.1"/>
    <property type="molecule type" value="Genomic_DNA"/>
</dbReference>
<comment type="caution">
    <text evidence="2">The sequence shown here is derived from an EMBL/GenBank/DDBJ whole genome shotgun (WGS) entry which is preliminary data.</text>
</comment>
<accession>A0A0F0KV26</accession>
<evidence type="ECO:0000256" key="1">
    <source>
        <dbReference type="SAM" id="Phobius"/>
    </source>
</evidence>
<feature type="transmembrane region" description="Helical" evidence="1">
    <location>
        <begin position="12"/>
        <end position="32"/>
    </location>
</feature>
<feature type="transmembrane region" description="Helical" evidence="1">
    <location>
        <begin position="44"/>
        <end position="71"/>
    </location>
</feature>
<keyword evidence="1" id="KW-0812">Transmembrane</keyword>
<organism evidence="2 3">
    <name type="scientific">Microbacterium foliorum</name>
    <dbReference type="NCBI Taxonomy" id="104336"/>
    <lineage>
        <taxon>Bacteria</taxon>
        <taxon>Bacillati</taxon>
        <taxon>Actinomycetota</taxon>
        <taxon>Actinomycetes</taxon>
        <taxon>Micrococcales</taxon>
        <taxon>Microbacteriaceae</taxon>
        <taxon>Microbacterium</taxon>
    </lineage>
</organism>
<feature type="transmembrane region" description="Helical" evidence="1">
    <location>
        <begin position="206"/>
        <end position="228"/>
    </location>
</feature>
<dbReference type="GeneID" id="94445593"/>
<evidence type="ECO:0000313" key="2">
    <source>
        <dbReference type="EMBL" id="KJL23106.1"/>
    </source>
</evidence>
<keyword evidence="1" id="KW-1133">Transmembrane helix</keyword>
<dbReference type="Proteomes" id="UP000033572">
    <property type="component" value="Unassembled WGS sequence"/>
</dbReference>
<dbReference type="KEGG" id="mfol:DXT68_14425"/>
<keyword evidence="3" id="KW-1185">Reference proteome</keyword>